<evidence type="ECO:0000313" key="1">
    <source>
        <dbReference type="EnsemblMetazoa" id="ACOM037325-PA.1"/>
    </source>
</evidence>
<accession>A0A8W7PUA3</accession>
<dbReference type="AlphaFoldDB" id="A0A8W7PUA3"/>
<sequence length="101" mass="10498">MQRTDYQHTPFPPCLTCEFDRPGGSSGAINMPITVTANASGGVALGPAAAAAAEIAAASSPSVSRHSHQPALSYRSNVFAAALRWQLDTTASRPVSWVVES</sequence>
<protein>
    <submittedName>
        <fullName evidence="1">Uncharacterized protein</fullName>
    </submittedName>
</protein>
<reference evidence="1" key="1">
    <citation type="submission" date="2022-08" db="UniProtKB">
        <authorList>
            <consortium name="EnsemblMetazoa"/>
        </authorList>
    </citation>
    <scope>IDENTIFICATION</scope>
</reference>
<proteinExistence type="predicted"/>
<organism evidence="1">
    <name type="scientific">Anopheles coluzzii</name>
    <name type="common">African malaria mosquito</name>
    <dbReference type="NCBI Taxonomy" id="1518534"/>
    <lineage>
        <taxon>Eukaryota</taxon>
        <taxon>Metazoa</taxon>
        <taxon>Ecdysozoa</taxon>
        <taxon>Arthropoda</taxon>
        <taxon>Hexapoda</taxon>
        <taxon>Insecta</taxon>
        <taxon>Pterygota</taxon>
        <taxon>Neoptera</taxon>
        <taxon>Endopterygota</taxon>
        <taxon>Diptera</taxon>
        <taxon>Nematocera</taxon>
        <taxon>Culicoidea</taxon>
        <taxon>Culicidae</taxon>
        <taxon>Anophelinae</taxon>
        <taxon>Anopheles</taxon>
    </lineage>
</organism>
<dbReference type="Proteomes" id="UP000075882">
    <property type="component" value="Unassembled WGS sequence"/>
</dbReference>
<dbReference type="EnsemblMetazoa" id="ACOM037325-RA">
    <property type="protein sequence ID" value="ACOM037325-PA.1"/>
    <property type="gene ID" value="ACOM037325"/>
</dbReference>
<name>A0A8W7PUA3_ANOCL</name>